<comment type="caution">
    <text evidence="1">The sequence shown here is derived from an EMBL/GenBank/DDBJ whole genome shotgun (WGS) entry which is preliminary data.</text>
</comment>
<organism evidence="1 2">
    <name type="scientific">Colocasia esculenta</name>
    <name type="common">Wild taro</name>
    <name type="synonym">Arum esculentum</name>
    <dbReference type="NCBI Taxonomy" id="4460"/>
    <lineage>
        <taxon>Eukaryota</taxon>
        <taxon>Viridiplantae</taxon>
        <taxon>Streptophyta</taxon>
        <taxon>Embryophyta</taxon>
        <taxon>Tracheophyta</taxon>
        <taxon>Spermatophyta</taxon>
        <taxon>Magnoliopsida</taxon>
        <taxon>Liliopsida</taxon>
        <taxon>Araceae</taxon>
        <taxon>Aroideae</taxon>
        <taxon>Colocasieae</taxon>
        <taxon>Colocasia</taxon>
    </lineage>
</organism>
<gene>
    <name evidence="1" type="ORF">Taro_019009</name>
</gene>
<evidence type="ECO:0000313" key="1">
    <source>
        <dbReference type="EMBL" id="MQL86478.1"/>
    </source>
</evidence>
<dbReference type="AlphaFoldDB" id="A0A843USL6"/>
<evidence type="ECO:0000313" key="2">
    <source>
        <dbReference type="Proteomes" id="UP000652761"/>
    </source>
</evidence>
<feature type="non-terminal residue" evidence="1">
    <location>
        <position position="164"/>
    </location>
</feature>
<sequence length="164" mass="19045">QVDTRWLSQKAYFSDGQSRSTRNEIRSTLETSPRDLFCQSGRVDTPHGQVDTLLNLCDLNFLLDTWHPREKVDQPWILCPRTPRVSFRYLGYKYPPNGHPSKCEPFQSLQEIPLAARRFSSLFLPSWCILKPNSHLLKQEKWQLIVEEAIGAPQGSRSSRSRFL</sequence>
<keyword evidence="2" id="KW-1185">Reference proteome</keyword>
<dbReference type="EMBL" id="NMUH01000903">
    <property type="protein sequence ID" value="MQL86478.1"/>
    <property type="molecule type" value="Genomic_DNA"/>
</dbReference>
<proteinExistence type="predicted"/>
<dbReference type="Proteomes" id="UP000652761">
    <property type="component" value="Unassembled WGS sequence"/>
</dbReference>
<reference evidence="1" key="1">
    <citation type="submission" date="2017-07" db="EMBL/GenBank/DDBJ databases">
        <title>Taro Niue Genome Assembly and Annotation.</title>
        <authorList>
            <person name="Atibalentja N."/>
            <person name="Keating K."/>
            <person name="Fields C.J."/>
        </authorList>
    </citation>
    <scope>NUCLEOTIDE SEQUENCE</scope>
    <source>
        <strain evidence="1">Niue_2</strain>
        <tissue evidence="1">Leaf</tissue>
    </source>
</reference>
<name>A0A843USL6_COLES</name>
<protein>
    <submittedName>
        <fullName evidence="1">Uncharacterized protein</fullName>
    </submittedName>
</protein>
<accession>A0A843USL6</accession>